<protein>
    <submittedName>
        <fullName evidence="1">Uncharacterized protein</fullName>
    </submittedName>
</protein>
<dbReference type="OrthoDB" id="3447820at2759"/>
<gene>
    <name evidence="1" type="ORF">BGAL_0114g00260</name>
</gene>
<proteinExistence type="predicted"/>
<reference evidence="1 2" key="1">
    <citation type="submission" date="2017-12" db="EMBL/GenBank/DDBJ databases">
        <title>Comparative genomics of Botrytis spp.</title>
        <authorList>
            <person name="Valero-Jimenez C.A."/>
            <person name="Tapia P."/>
            <person name="Veloso J."/>
            <person name="Silva-Moreno E."/>
            <person name="Staats M."/>
            <person name="Valdes J.H."/>
            <person name="Van Kan J.A.L."/>
        </authorList>
    </citation>
    <scope>NUCLEOTIDE SEQUENCE [LARGE SCALE GENOMIC DNA]</scope>
    <source>
        <strain evidence="1 2">MUCL435</strain>
    </source>
</reference>
<evidence type="ECO:0000313" key="1">
    <source>
        <dbReference type="EMBL" id="THV51354.1"/>
    </source>
</evidence>
<comment type="caution">
    <text evidence="1">The sequence shown here is derived from an EMBL/GenBank/DDBJ whole genome shotgun (WGS) entry which is preliminary data.</text>
</comment>
<accession>A0A4S8RD36</accession>
<keyword evidence="2" id="KW-1185">Reference proteome</keyword>
<dbReference type="AlphaFoldDB" id="A0A4S8RD36"/>
<organism evidence="1 2">
    <name type="scientific">Botrytis galanthina</name>
    <dbReference type="NCBI Taxonomy" id="278940"/>
    <lineage>
        <taxon>Eukaryota</taxon>
        <taxon>Fungi</taxon>
        <taxon>Dikarya</taxon>
        <taxon>Ascomycota</taxon>
        <taxon>Pezizomycotina</taxon>
        <taxon>Leotiomycetes</taxon>
        <taxon>Helotiales</taxon>
        <taxon>Sclerotiniaceae</taxon>
        <taxon>Botrytis</taxon>
    </lineage>
</organism>
<dbReference type="EMBL" id="PQXL01000114">
    <property type="protein sequence ID" value="THV51354.1"/>
    <property type="molecule type" value="Genomic_DNA"/>
</dbReference>
<dbReference type="Proteomes" id="UP000308671">
    <property type="component" value="Unassembled WGS sequence"/>
</dbReference>
<evidence type="ECO:0000313" key="2">
    <source>
        <dbReference type="Proteomes" id="UP000308671"/>
    </source>
</evidence>
<name>A0A4S8RD36_9HELO</name>
<sequence>MYIIAGFPRDWVKGGRECGNSNFQYIEIGFVRSCRWWSVGVLSVLSQYPTGIPSPTTKPKVSIQVSSMCPERIFISDEDE</sequence>